<comment type="caution">
    <text evidence="1">The sequence shown here is derived from an EMBL/GenBank/DDBJ whole genome shotgun (WGS) entry which is preliminary data.</text>
</comment>
<dbReference type="AlphaFoldDB" id="A0AAN6VH52"/>
<proteinExistence type="predicted"/>
<keyword evidence="2" id="KW-1185">Reference proteome</keyword>
<feature type="non-terminal residue" evidence="1">
    <location>
        <position position="1"/>
    </location>
</feature>
<organism evidence="1 2">
    <name type="scientific">Chaetomidium leptoderma</name>
    <dbReference type="NCBI Taxonomy" id="669021"/>
    <lineage>
        <taxon>Eukaryota</taxon>
        <taxon>Fungi</taxon>
        <taxon>Dikarya</taxon>
        <taxon>Ascomycota</taxon>
        <taxon>Pezizomycotina</taxon>
        <taxon>Sordariomycetes</taxon>
        <taxon>Sordariomycetidae</taxon>
        <taxon>Sordariales</taxon>
        <taxon>Chaetomiaceae</taxon>
        <taxon>Chaetomidium</taxon>
    </lineage>
</organism>
<protein>
    <submittedName>
        <fullName evidence="1">Uncharacterized protein</fullName>
    </submittedName>
</protein>
<name>A0AAN6VH52_9PEZI</name>
<dbReference type="EMBL" id="MU857026">
    <property type="protein sequence ID" value="KAK4151225.1"/>
    <property type="molecule type" value="Genomic_DNA"/>
</dbReference>
<gene>
    <name evidence="1" type="ORF">C8A00DRAFT_17338</name>
</gene>
<reference evidence="1" key="2">
    <citation type="submission" date="2023-05" db="EMBL/GenBank/DDBJ databases">
        <authorList>
            <consortium name="Lawrence Berkeley National Laboratory"/>
            <person name="Steindorff A."/>
            <person name="Hensen N."/>
            <person name="Bonometti L."/>
            <person name="Westerberg I."/>
            <person name="Brannstrom I.O."/>
            <person name="Guillou S."/>
            <person name="Cros-Aarteil S."/>
            <person name="Calhoun S."/>
            <person name="Haridas S."/>
            <person name="Kuo A."/>
            <person name="Mondo S."/>
            <person name="Pangilinan J."/>
            <person name="Riley R."/>
            <person name="Labutti K."/>
            <person name="Andreopoulos B."/>
            <person name="Lipzen A."/>
            <person name="Chen C."/>
            <person name="Yanf M."/>
            <person name="Daum C."/>
            <person name="Ng V."/>
            <person name="Clum A."/>
            <person name="Ohm R."/>
            <person name="Martin F."/>
            <person name="Silar P."/>
            <person name="Natvig D."/>
            <person name="Lalanne C."/>
            <person name="Gautier V."/>
            <person name="Ament-Velasquez S.L."/>
            <person name="Kruys A."/>
            <person name="Hutchinson M.I."/>
            <person name="Powell A.J."/>
            <person name="Barry K."/>
            <person name="Miller A.N."/>
            <person name="Grigoriev I.V."/>
            <person name="Debuchy R."/>
            <person name="Gladieux P."/>
            <person name="Thoren M.H."/>
            <person name="Johannesson H."/>
        </authorList>
    </citation>
    <scope>NUCLEOTIDE SEQUENCE</scope>
    <source>
        <strain evidence="1">CBS 538.74</strain>
    </source>
</reference>
<evidence type="ECO:0000313" key="1">
    <source>
        <dbReference type="EMBL" id="KAK4151225.1"/>
    </source>
</evidence>
<evidence type="ECO:0000313" key="2">
    <source>
        <dbReference type="Proteomes" id="UP001302745"/>
    </source>
</evidence>
<dbReference type="Proteomes" id="UP001302745">
    <property type="component" value="Unassembled WGS sequence"/>
</dbReference>
<accession>A0AAN6VH52</accession>
<reference evidence="1" key="1">
    <citation type="journal article" date="2023" name="Mol. Phylogenet. Evol.">
        <title>Genome-scale phylogeny and comparative genomics of the fungal order Sordariales.</title>
        <authorList>
            <person name="Hensen N."/>
            <person name="Bonometti L."/>
            <person name="Westerberg I."/>
            <person name="Brannstrom I.O."/>
            <person name="Guillou S."/>
            <person name="Cros-Aarteil S."/>
            <person name="Calhoun S."/>
            <person name="Haridas S."/>
            <person name="Kuo A."/>
            <person name="Mondo S."/>
            <person name="Pangilinan J."/>
            <person name="Riley R."/>
            <person name="LaButti K."/>
            <person name="Andreopoulos B."/>
            <person name="Lipzen A."/>
            <person name="Chen C."/>
            <person name="Yan M."/>
            <person name="Daum C."/>
            <person name="Ng V."/>
            <person name="Clum A."/>
            <person name="Steindorff A."/>
            <person name="Ohm R.A."/>
            <person name="Martin F."/>
            <person name="Silar P."/>
            <person name="Natvig D.O."/>
            <person name="Lalanne C."/>
            <person name="Gautier V."/>
            <person name="Ament-Velasquez S.L."/>
            <person name="Kruys A."/>
            <person name="Hutchinson M.I."/>
            <person name="Powell A.J."/>
            <person name="Barry K."/>
            <person name="Miller A.N."/>
            <person name="Grigoriev I.V."/>
            <person name="Debuchy R."/>
            <person name="Gladieux P."/>
            <person name="Hiltunen Thoren M."/>
            <person name="Johannesson H."/>
        </authorList>
    </citation>
    <scope>NUCLEOTIDE SEQUENCE</scope>
    <source>
        <strain evidence="1">CBS 538.74</strain>
    </source>
</reference>
<sequence length="156" mass="17698">VITPPGFQPRKFRSEWTRSDYQLPFDFLHATFSGLRKLHVSLEGEMLFPAESPYLVEDVRAKLMFEAREDAVYGAVDAFVRALAAAGSRLGEVFVSVDSTFWRVLCQQSKSSERTDIQNPPYPGMMFWRAVDSTRTRGISQVVLGCGCRRSKVLRN</sequence>